<dbReference type="KEGG" id="ypac:CEW88_03970"/>
<feature type="transmembrane region" description="Helical" evidence="7">
    <location>
        <begin position="376"/>
        <end position="395"/>
    </location>
</feature>
<dbReference type="InterPro" id="IPR036259">
    <property type="entry name" value="MFS_trans_sf"/>
</dbReference>
<dbReference type="Pfam" id="PF05977">
    <property type="entry name" value="MFS_3"/>
    <property type="match status" value="1"/>
</dbReference>
<feature type="transmembrane region" description="Helical" evidence="7">
    <location>
        <begin position="46"/>
        <end position="68"/>
    </location>
</feature>
<dbReference type="AlphaFoldDB" id="A0A2U8HFC4"/>
<evidence type="ECO:0000256" key="5">
    <source>
        <dbReference type="ARBA" id="ARBA00022989"/>
    </source>
</evidence>
<feature type="transmembrane region" description="Helical" evidence="7">
    <location>
        <begin position="345"/>
        <end position="364"/>
    </location>
</feature>
<dbReference type="EMBL" id="CP022189">
    <property type="protein sequence ID" value="AWI84587.1"/>
    <property type="molecule type" value="Genomic_DNA"/>
</dbReference>
<keyword evidence="6 7" id="KW-0472">Membrane</keyword>
<evidence type="ECO:0000256" key="1">
    <source>
        <dbReference type="ARBA" id="ARBA00004651"/>
    </source>
</evidence>
<feature type="transmembrane region" description="Helical" evidence="7">
    <location>
        <begin position="285"/>
        <end position="305"/>
    </location>
</feature>
<protein>
    <submittedName>
        <fullName evidence="8">MFS transporter</fullName>
    </submittedName>
</protein>
<keyword evidence="2" id="KW-0813">Transport</keyword>
<feature type="transmembrane region" description="Helical" evidence="7">
    <location>
        <begin position="254"/>
        <end position="273"/>
    </location>
</feature>
<dbReference type="GO" id="GO:0005886">
    <property type="term" value="C:plasma membrane"/>
    <property type="evidence" value="ECO:0007669"/>
    <property type="project" value="UniProtKB-SubCell"/>
</dbReference>
<gene>
    <name evidence="8" type="ORF">CEW88_03970</name>
</gene>
<evidence type="ECO:0000256" key="7">
    <source>
        <dbReference type="SAM" id="Phobius"/>
    </source>
</evidence>
<comment type="subcellular location">
    <subcellularLocation>
        <location evidence="1">Cell membrane</location>
        <topology evidence="1">Multi-pass membrane protein</topology>
    </subcellularLocation>
</comment>
<dbReference type="Gene3D" id="1.20.1250.20">
    <property type="entry name" value="MFS general substrate transporter like domains"/>
    <property type="match status" value="1"/>
</dbReference>
<evidence type="ECO:0000256" key="2">
    <source>
        <dbReference type="ARBA" id="ARBA00022448"/>
    </source>
</evidence>
<dbReference type="OrthoDB" id="4368225at2"/>
<sequence>MIARSSPLRLRNFRYLFIAHILSLVGVGVMTVSLSLTAFEAGGTEAGGTILGGILALKMISYVLIAPLAETVLSRRPRRATLVTIDILRLGIVALMGLAFSSWQIAVLAFLFFAISSGFTPLFQSVLPDLLEDEDSYSRGLALSRIAYTLESILSPVIAAAALKVLTADDLFFLASGCFLGSAVFLFTTRFPASHVSHKAPFLERVSKGLRIYALTPRLRGLFMLNFALSLSMAWVLVNTVVFAGGRLGDAEHYYTLLMTCYGVGAAIGAVTVPRLVRRLDERRCMAAGVLLFATLGIFLSLVSAPPVAGLMLLWSGFGLASSLVLTPGGLVLARSARSGDRPAVFAAQFSLSHAGWLLAYPVAGWLGASIDPAHAMGILSLASIAVTLLALRVWSAADPLVRAHSHPDLPADHPHLRDHPGQGAEQVHAHDFHIDELHRHWPQRA</sequence>
<dbReference type="PANTHER" id="PTHR23513">
    <property type="entry name" value="INTEGRAL MEMBRANE EFFLUX PROTEIN-RELATED"/>
    <property type="match status" value="1"/>
</dbReference>
<keyword evidence="4 7" id="KW-0812">Transmembrane</keyword>
<feature type="transmembrane region" description="Helical" evidence="7">
    <location>
        <begin position="171"/>
        <end position="189"/>
    </location>
</feature>
<dbReference type="CDD" id="cd06173">
    <property type="entry name" value="MFS_MefA_like"/>
    <property type="match status" value="1"/>
</dbReference>
<dbReference type="SUPFAM" id="SSF103473">
    <property type="entry name" value="MFS general substrate transporter"/>
    <property type="match status" value="1"/>
</dbReference>
<evidence type="ECO:0000313" key="9">
    <source>
        <dbReference type="Proteomes" id="UP000244915"/>
    </source>
</evidence>
<proteinExistence type="predicted"/>
<evidence type="ECO:0000256" key="6">
    <source>
        <dbReference type="ARBA" id="ARBA00023136"/>
    </source>
</evidence>
<evidence type="ECO:0000256" key="3">
    <source>
        <dbReference type="ARBA" id="ARBA00022475"/>
    </source>
</evidence>
<reference evidence="8 9" key="1">
    <citation type="submission" date="2017-06" db="EMBL/GenBank/DDBJ databases">
        <title>Yangia sp. YSBP01 complete genome sequence.</title>
        <authorList>
            <person name="Woo J.-H."/>
            <person name="Kim H.-S."/>
        </authorList>
    </citation>
    <scope>NUCLEOTIDE SEQUENCE [LARGE SCALE GENOMIC DNA]</scope>
    <source>
        <strain evidence="8 9">YSBP01</strain>
    </source>
</reference>
<keyword evidence="5 7" id="KW-1133">Transmembrane helix</keyword>
<dbReference type="Proteomes" id="UP000244915">
    <property type="component" value="Chromosome 1"/>
</dbReference>
<organism evidence="8 9">
    <name type="scientific">Alloyangia pacifica</name>
    <dbReference type="NCBI Taxonomy" id="311180"/>
    <lineage>
        <taxon>Bacteria</taxon>
        <taxon>Pseudomonadati</taxon>
        <taxon>Pseudomonadota</taxon>
        <taxon>Alphaproteobacteria</taxon>
        <taxon>Rhodobacterales</taxon>
        <taxon>Roseobacteraceae</taxon>
        <taxon>Alloyangia</taxon>
    </lineage>
</organism>
<evidence type="ECO:0000256" key="4">
    <source>
        <dbReference type="ARBA" id="ARBA00022692"/>
    </source>
</evidence>
<name>A0A2U8HFC4_9RHOB</name>
<dbReference type="InterPro" id="IPR010290">
    <property type="entry name" value="TM_effector"/>
</dbReference>
<accession>A0A2U8HFC4</accession>
<feature type="transmembrane region" description="Helical" evidence="7">
    <location>
        <begin position="221"/>
        <end position="242"/>
    </location>
</feature>
<feature type="transmembrane region" description="Helical" evidence="7">
    <location>
        <begin position="311"/>
        <end position="333"/>
    </location>
</feature>
<dbReference type="RefSeq" id="WP_108967523.1">
    <property type="nucleotide sequence ID" value="NZ_CP022189.1"/>
</dbReference>
<evidence type="ECO:0000313" key="8">
    <source>
        <dbReference type="EMBL" id="AWI84587.1"/>
    </source>
</evidence>
<feature type="transmembrane region" description="Helical" evidence="7">
    <location>
        <begin position="12"/>
        <end position="34"/>
    </location>
</feature>
<dbReference type="PANTHER" id="PTHR23513:SF6">
    <property type="entry name" value="MAJOR FACILITATOR SUPERFAMILY ASSOCIATED DOMAIN-CONTAINING PROTEIN"/>
    <property type="match status" value="1"/>
</dbReference>
<keyword evidence="3" id="KW-1003">Cell membrane</keyword>